<dbReference type="CDD" id="cd01949">
    <property type="entry name" value="GGDEF"/>
    <property type="match status" value="1"/>
</dbReference>
<evidence type="ECO:0000256" key="1">
    <source>
        <dbReference type="ARBA" id="ARBA00023015"/>
    </source>
</evidence>
<dbReference type="InterPro" id="IPR028082">
    <property type="entry name" value="Peripla_BP_I"/>
</dbReference>
<dbReference type="EMBL" id="KC246803">
    <property type="protein sequence ID" value="AHF24719.1"/>
    <property type="molecule type" value="Genomic_DNA"/>
</dbReference>
<evidence type="ECO:0000313" key="6">
    <source>
        <dbReference type="EMBL" id="AHF24719.1"/>
    </source>
</evidence>
<dbReference type="PANTHER" id="PTHR30146:SF24">
    <property type="entry name" value="XYLOSE OPERON REGULATORY PROTEIN"/>
    <property type="match status" value="1"/>
</dbReference>
<dbReference type="GO" id="GO:0003700">
    <property type="term" value="F:DNA-binding transcription factor activity"/>
    <property type="evidence" value="ECO:0007669"/>
    <property type="project" value="TreeGrafter"/>
</dbReference>
<keyword evidence="1" id="KW-0805">Transcription regulation</keyword>
<evidence type="ECO:0000256" key="3">
    <source>
        <dbReference type="ARBA" id="ARBA00023163"/>
    </source>
</evidence>
<feature type="domain" description="GGDEF" evidence="5">
    <location>
        <begin position="641"/>
        <end position="773"/>
    </location>
</feature>
<sequence length="773" mass="88151">MSGDHMKKRLNVGLLIDDPNNNFSAQAAMGAELACRTIDANLFIYPGHYIGKADNKFGAREYEYQYNSVFALPSAKSLDIIYVLLGIIGSRADMTMQKEFLDKLPDIPKVILFSDIEGYESVTFNNYSGFRSVMEHLIVKHNAKKIGYVSGPLSNVDAVERLDALRKVMDEAGLPLTDEQIVYGDFTEYSQDVVNELLDRNSDLDSIVFANDNMAIGGYEVFKSRGIMPGRDIHVVGFDDDSFSVTMDPPLTTVEASSADLTYQAVLNAPQYVMQNTGANVEVETYLVQRSSCGCDGLDVDHLIDRLGIGSMTVSDDFIESVKNYLFGIFEEDYLVTALKDRVSSFLTLVVSYVQGDTDVDRTRIRSEFKKLLESDVMLYTYAERLYNVFESLEAQGLKLIDDFDRKVEYVSMFAEFYRLLSYRNSALTQQNKSKADRVTRLLNRQNNDFFIMREENRDPYRHVLSGLDSVGVTRCFLYLFQGNTKTVNDGSWKCPNTMLLKSINDRDGARTLPEEQQLIRTEKLFTNEFTECEERRTAVAAPLFMGEDLYGMLLCELPVHEIANLSVISRQISVSIKSIALVEEQERVKRELQDSLEQFMRDNTRLNEAAKTDDLTRLYNRRGFLEYARKAIIDPENRGKKALICYADMDNLKMVNDMYGHDDGDFALRLIAKILNDAFRTTDIIGRLGGDEFVVFAIVEVDHYEAKIKERIAEITDKRNEEAAKPYRIEMSTGVYEFECAEDIDIYEILDLADEKLYQEKNEKKAKNGSYR</sequence>
<protein>
    <submittedName>
        <fullName evidence="6">Diguanylate cyclase (GGDEF) domain protein</fullName>
    </submittedName>
</protein>
<dbReference type="Gene3D" id="3.30.70.270">
    <property type="match status" value="1"/>
</dbReference>
<dbReference type="GO" id="GO:0000976">
    <property type="term" value="F:transcription cis-regulatory region binding"/>
    <property type="evidence" value="ECO:0007669"/>
    <property type="project" value="TreeGrafter"/>
</dbReference>
<dbReference type="Gene3D" id="3.40.50.2300">
    <property type="match status" value="2"/>
</dbReference>
<dbReference type="InterPro" id="IPR046335">
    <property type="entry name" value="LacI/GalR-like_sensor"/>
</dbReference>
<dbReference type="InterPro" id="IPR029787">
    <property type="entry name" value="Nucleotide_cyclase"/>
</dbReference>
<dbReference type="CDD" id="cd06267">
    <property type="entry name" value="PBP1_LacI_sugar_binding-like"/>
    <property type="match status" value="1"/>
</dbReference>
<accession>W0FMM5</accession>
<dbReference type="SUPFAM" id="SSF55073">
    <property type="entry name" value="Nucleotide cyclase"/>
    <property type="match status" value="1"/>
</dbReference>
<dbReference type="SUPFAM" id="SSF53822">
    <property type="entry name" value="Periplasmic binding protein-like I"/>
    <property type="match status" value="1"/>
</dbReference>
<dbReference type="Pfam" id="PF00990">
    <property type="entry name" value="GGDEF"/>
    <property type="match status" value="1"/>
</dbReference>
<reference evidence="6" key="1">
    <citation type="journal article" date="2013" name="PLoS ONE">
        <title>Metagenomic insights into the carbohydrate-active enzymes carried by the microorganisms adhering to solid digesta in the rumen of cows.</title>
        <authorList>
            <person name="Wang L."/>
            <person name="Hatem A."/>
            <person name="Catalyurek U.V."/>
            <person name="Morrison M."/>
            <person name="Yu Z."/>
        </authorList>
    </citation>
    <scope>NUCLEOTIDE SEQUENCE</scope>
</reference>
<name>W0FMM5_9BACT</name>
<dbReference type="NCBIfam" id="TIGR00254">
    <property type="entry name" value="GGDEF"/>
    <property type="match status" value="1"/>
</dbReference>
<dbReference type="SMART" id="SM00267">
    <property type="entry name" value="GGDEF"/>
    <property type="match status" value="1"/>
</dbReference>
<evidence type="ECO:0000256" key="4">
    <source>
        <dbReference type="SAM" id="Coils"/>
    </source>
</evidence>
<evidence type="ECO:0000259" key="5">
    <source>
        <dbReference type="PROSITE" id="PS50887"/>
    </source>
</evidence>
<dbReference type="PROSITE" id="PS50887">
    <property type="entry name" value="GGDEF"/>
    <property type="match status" value="1"/>
</dbReference>
<keyword evidence="4" id="KW-0175">Coiled coil</keyword>
<organism evidence="6">
    <name type="scientific">uncultured bacterium Contig783</name>
    <dbReference type="NCBI Taxonomy" id="1393612"/>
    <lineage>
        <taxon>Bacteria</taxon>
        <taxon>environmental samples</taxon>
    </lineage>
</organism>
<feature type="coiled-coil region" evidence="4">
    <location>
        <begin position="583"/>
        <end position="610"/>
    </location>
</feature>
<dbReference type="InterPro" id="IPR043128">
    <property type="entry name" value="Rev_trsase/Diguanyl_cyclase"/>
</dbReference>
<dbReference type="AlphaFoldDB" id="W0FMM5"/>
<proteinExistence type="predicted"/>
<keyword evidence="3" id="KW-0804">Transcription</keyword>
<dbReference type="InterPro" id="IPR000160">
    <property type="entry name" value="GGDEF_dom"/>
</dbReference>
<keyword evidence="2" id="KW-0238">DNA-binding</keyword>
<evidence type="ECO:0000256" key="2">
    <source>
        <dbReference type="ARBA" id="ARBA00023125"/>
    </source>
</evidence>
<dbReference type="PANTHER" id="PTHR30146">
    <property type="entry name" value="LACI-RELATED TRANSCRIPTIONAL REPRESSOR"/>
    <property type="match status" value="1"/>
</dbReference>
<dbReference type="Pfam" id="PF13377">
    <property type="entry name" value="Peripla_BP_3"/>
    <property type="match status" value="1"/>
</dbReference>